<reference evidence="1 2" key="1">
    <citation type="submission" date="2020-12" db="EMBL/GenBank/DDBJ databases">
        <title>De novo assembly of Tibetan sheep genome.</title>
        <authorList>
            <person name="Li X."/>
        </authorList>
    </citation>
    <scope>NUCLEOTIDE SEQUENCE [LARGE SCALE GENOMIC DNA]</scope>
    <source>
        <tissue evidence="1">Heart</tissue>
    </source>
</reference>
<sequence>MGGARRAALRLLLLGPQPGPPLRVGCKGGQPDSQSGAALASLQRIEKPKDIIAEEEEEEVESPKSIGKYLTSSVAYGFTGMWDSN</sequence>
<name>A0A835ZVT6_SHEEP</name>
<accession>A0A835ZVT6</accession>
<dbReference type="AlphaFoldDB" id="A0A835ZVT6"/>
<evidence type="ECO:0000313" key="2">
    <source>
        <dbReference type="Proteomes" id="UP000664991"/>
    </source>
</evidence>
<protein>
    <submittedName>
        <fullName evidence="1">Uncharacterized protein</fullName>
    </submittedName>
</protein>
<proteinExistence type="predicted"/>
<dbReference type="Proteomes" id="UP000664991">
    <property type="component" value="Unassembled WGS sequence"/>
</dbReference>
<gene>
    <name evidence="1" type="ORF">JEQ12_003878</name>
</gene>
<evidence type="ECO:0000313" key="1">
    <source>
        <dbReference type="EMBL" id="KAG5202488.1"/>
    </source>
</evidence>
<comment type="caution">
    <text evidence="1">The sequence shown here is derived from an EMBL/GenBank/DDBJ whole genome shotgun (WGS) entry which is preliminary data.</text>
</comment>
<organism evidence="1 2">
    <name type="scientific">Ovis aries</name>
    <name type="common">Sheep</name>
    <dbReference type="NCBI Taxonomy" id="9940"/>
    <lineage>
        <taxon>Eukaryota</taxon>
        <taxon>Metazoa</taxon>
        <taxon>Chordata</taxon>
        <taxon>Craniata</taxon>
        <taxon>Vertebrata</taxon>
        <taxon>Euteleostomi</taxon>
        <taxon>Mammalia</taxon>
        <taxon>Eutheria</taxon>
        <taxon>Laurasiatheria</taxon>
        <taxon>Artiodactyla</taxon>
        <taxon>Ruminantia</taxon>
        <taxon>Pecora</taxon>
        <taxon>Bovidae</taxon>
        <taxon>Caprinae</taxon>
        <taxon>Ovis</taxon>
    </lineage>
</organism>
<dbReference type="EMBL" id="JAEMGP010000012">
    <property type="protein sequence ID" value="KAG5202488.1"/>
    <property type="molecule type" value="Genomic_DNA"/>
</dbReference>